<sequence length="217" mass="23373">MPFATYSVWEMRNPLRDEAAAFRLVLGTIAYLVPIVVASWIASWLGVAVFAVATAAAVWRLRGGQRPAPPVVHVEHAAVEDTRRILVIANETVAGAALRAALHARAEGVCEEVLVVSPALNSQVRTWTSDEDGAREAARERLRASLEQLAAAGVNARGDVGDGDPLQAIEDALRSFPADEIVISTHPPGRSHWLERGVVEQARQRFDVPVTHVVGEG</sequence>
<proteinExistence type="predicted"/>
<gene>
    <name evidence="3" type="ORF">Gocc_0005</name>
</gene>
<dbReference type="Proteomes" id="UP000254134">
    <property type="component" value="Unassembled WGS sequence"/>
</dbReference>
<feature type="transmembrane region" description="Helical" evidence="1">
    <location>
        <begin position="20"/>
        <end position="37"/>
    </location>
</feature>
<dbReference type="AlphaFoldDB" id="A0A7M2YZL6"/>
<accession>A0A7M2YZL6</accession>
<dbReference type="OrthoDB" id="5184682at2"/>
<keyword evidence="1" id="KW-0812">Transmembrane</keyword>
<keyword evidence="1" id="KW-0472">Membrane</keyword>
<evidence type="ECO:0000313" key="3">
    <source>
        <dbReference type="EMBL" id="RDI75586.1"/>
    </source>
</evidence>
<organism evidence="3 4">
    <name type="scientific">Gaiella occulta</name>
    <dbReference type="NCBI Taxonomy" id="1002870"/>
    <lineage>
        <taxon>Bacteria</taxon>
        <taxon>Bacillati</taxon>
        <taxon>Actinomycetota</taxon>
        <taxon>Thermoleophilia</taxon>
        <taxon>Gaiellales</taxon>
        <taxon>Gaiellaceae</taxon>
        <taxon>Gaiella</taxon>
    </lineage>
</organism>
<evidence type="ECO:0000313" key="4">
    <source>
        <dbReference type="Proteomes" id="UP000254134"/>
    </source>
</evidence>
<dbReference type="SUPFAM" id="SSF52402">
    <property type="entry name" value="Adenine nucleotide alpha hydrolases-like"/>
    <property type="match status" value="1"/>
</dbReference>
<keyword evidence="1" id="KW-1133">Transmembrane helix</keyword>
<feature type="domain" description="UspA" evidence="2">
    <location>
        <begin position="83"/>
        <end position="211"/>
    </location>
</feature>
<reference evidence="3 4" key="1">
    <citation type="submission" date="2018-07" db="EMBL/GenBank/DDBJ databases">
        <title>High-quality-draft genome sequence of Gaiella occulta.</title>
        <authorList>
            <person name="Severino R."/>
            <person name="Froufe H.J.C."/>
            <person name="Rainey F.A."/>
            <person name="Barroso C."/>
            <person name="Albuquerque L."/>
            <person name="Lobo-Da-Cunha A."/>
            <person name="Da Costa M.S."/>
            <person name="Egas C."/>
        </authorList>
    </citation>
    <scope>NUCLEOTIDE SEQUENCE [LARGE SCALE GENOMIC DNA]</scope>
    <source>
        <strain evidence="3 4">F2-233</strain>
    </source>
</reference>
<dbReference type="InterPro" id="IPR014729">
    <property type="entry name" value="Rossmann-like_a/b/a_fold"/>
</dbReference>
<dbReference type="Gene3D" id="3.40.50.620">
    <property type="entry name" value="HUPs"/>
    <property type="match status" value="1"/>
</dbReference>
<keyword evidence="4" id="KW-1185">Reference proteome</keyword>
<evidence type="ECO:0000259" key="2">
    <source>
        <dbReference type="Pfam" id="PF00582"/>
    </source>
</evidence>
<dbReference type="InterPro" id="IPR006016">
    <property type="entry name" value="UspA"/>
</dbReference>
<dbReference type="EMBL" id="QQZY01000001">
    <property type="protein sequence ID" value="RDI75586.1"/>
    <property type="molecule type" value="Genomic_DNA"/>
</dbReference>
<comment type="caution">
    <text evidence="3">The sequence shown here is derived from an EMBL/GenBank/DDBJ whole genome shotgun (WGS) entry which is preliminary data.</text>
</comment>
<reference evidence="4" key="2">
    <citation type="journal article" date="2019" name="MicrobiologyOpen">
        <title>High-quality draft genome sequence of Gaiella occulta isolated from a 150 meter deep mineral water borehole and comparison with the genome sequences of other deep-branching lineages of the phylum Actinobacteria.</title>
        <authorList>
            <person name="Severino R."/>
            <person name="Froufe H.J.C."/>
            <person name="Barroso C."/>
            <person name="Albuquerque L."/>
            <person name="Lobo-da-Cunha A."/>
            <person name="da Costa M.S."/>
            <person name="Egas C."/>
        </authorList>
    </citation>
    <scope>NUCLEOTIDE SEQUENCE [LARGE SCALE GENOMIC DNA]</scope>
    <source>
        <strain evidence="4">F2-233</strain>
    </source>
</reference>
<name>A0A7M2YZL6_9ACTN</name>
<protein>
    <submittedName>
        <fullName evidence="3">Universal stress protein family</fullName>
    </submittedName>
</protein>
<evidence type="ECO:0000256" key="1">
    <source>
        <dbReference type="SAM" id="Phobius"/>
    </source>
</evidence>
<dbReference type="Pfam" id="PF00582">
    <property type="entry name" value="Usp"/>
    <property type="match status" value="1"/>
</dbReference>